<comment type="caution">
    <text evidence="2">The sequence shown here is derived from an EMBL/GenBank/DDBJ whole genome shotgun (WGS) entry which is preliminary data.</text>
</comment>
<proteinExistence type="predicted"/>
<feature type="compositionally biased region" description="Basic and acidic residues" evidence="1">
    <location>
        <begin position="855"/>
        <end position="892"/>
    </location>
</feature>
<keyword evidence="3" id="KW-1185">Reference proteome</keyword>
<feature type="compositionally biased region" description="Low complexity" evidence="1">
    <location>
        <begin position="827"/>
        <end position="838"/>
    </location>
</feature>
<feature type="compositionally biased region" description="Basic and acidic residues" evidence="1">
    <location>
        <begin position="812"/>
        <end position="824"/>
    </location>
</feature>
<feature type="compositionally biased region" description="Basic and acidic residues" evidence="1">
    <location>
        <begin position="915"/>
        <end position="936"/>
    </location>
</feature>
<feature type="region of interest" description="Disordered" evidence="1">
    <location>
        <begin position="239"/>
        <end position="281"/>
    </location>
</feature>
<feature type="region of interest" description="Disordered" evidence="1">
    <location>
        <begin position="322"/>
        <end position="750"/>
    </location>
</feature>
<feature type="compositionally biased region" description="Basic and acidic residues" evidence="1">
    <location>
        <begin position="671"/>
        <end position="711"/>
    </location>
</feature>
<organism evidence="2 3">
    <name type="scientific">Apiospora phragmitis</name>
    <dbReference type="NCBI Taxonomy" id="2905665"/>
    <lineage>
        <taxon>Eukaryota</taxon>
        <taxon>Fungi</taxon>
        <taxon>Dikarya</taxon>
        <taxon>Ascomycota</taxon>
        <taxon>Pezizomycotina</taxon>
        <taxon>Sordariomycetes</taxon>
        <taxon>Xylariomycetidae</taxon>
        <taxon>Amphisphaeriales</taxon>
        <taxon>Apiosporaceae</taxon>
        <taxon>Apiospora</taxon>
    </lineage>
</organism>
<dbReference type="Proteomes" id="UP001480595">
    <property type="component" value="Unassembled WGS sequence"/>
</dbReference>
<evidence type="ECO:0000313" key="2">
    <source>
        <dbReference type="EMBL" id="KAK8037927.1"/>
    </source>
</evidence>
<name>A0ABR1SUN4_9PEZI</name>
<sequence length="967" mass="108222">MMTSSRPRDAGGSFSSRRGHANQLSISDSSHHITETIGTLYGDDDDYSQGDRPMSFIASPYGGEQIMRHEPPSPEEHRLKLVRSISDQDGGMQDSSPPSVNGSQIKKSQTAPGRRPSQMNGNHEGNPSSPSSPLSPTLRDMRDEGSQFPLGTMNNPNDIALELSNLQALRRMSMDVSNSQDPDLLPFQNMSLMSVAPQGDDDEADPSRLLWVPAGVHPELAPTEFKNFLEKRVQSIKRRSGDSMLSVDGLDRSDSGGLRRQKSMLSRQIDNRGGRGADGYVDGAERLERKNSTSGQAQAAAELSLDELMNDPSRAVQKLALQDGNSDGTSEDKPILPAVPGTGLRRSTRTTYRKGGSLKDRHGGSVRDRPSFSKRIAARQTEEGGSDITNSPIEAPPGYGLNRVQSEPIAENYSRPSRSVRRQQPFNREQPTEAYGDYQGNQDPAPSRPTEFGRSATDDRPQSSSSTPPIAETSVIEEEPSDPQFADQHSRPFPARSSSQSNIAQSSQAIPQVPDEPPARSSRRPNYGQQIQQQQQQQQPQYQQAPQQPQHQPQRKTSTSQQPARDHQRLPSQTLNDIAQNPAPLPGFNSGRTDSLTFIPTLPAEEKKPEKKSKKESVSKPTGWKWFKSGDDKDKKKKEEEESKKSKAKAIVEKAHDNVRLDVLQTSIDNVKQKGRESLLLDRDTADSKLEEERRKESSRKSGDTKKEKDGIFSSFFGGKKKGDRDSGGRKSHARPHSPEPAPYKPMAPDVDYHWTRFPILEERAIYLQAMHPQIQVPMSPQQKRLQEEERKRREQEQREQEYLEQQQAQESMDRYNFEYHRGSESQYGDDQQQYDDGGMPHDSGDYPEDAEIYDYDHGGAKDRNGGDGHNRGYSDDRRRQQQQDERSDDMWTRVGKRVRVVVSRNHSPQPSERYGIHGEHELGDLPGRRNSDIRARPGVVTSSSSSTAAPDEMEEYEPTRLAEVPI</sequence>
<feature type="compositionally biased region" description="Basic and acidic residues" evidence="1">
    <location>
        <begin position="785"/>
        <end position="802"/>
    </location>
</feature>
<feature type="region of interest" description="Disordered" evidence="1">
    <location>
        <begin position="773"/>
        <end position="967"/>
    </location>
</feature>
<feature type="compositionally biased region" description="Basic and acidic residues" evidence="1">
    <location>
        <begin position="604"/>
        <end position="618"/>
    </location>
</feature>
<gene>
    <name evidence="2" type="ORF">PG994_014694</name>
</gene>
<feature type="compositionally biased region" description="Low complexity" evidence="1">
    <location>
        <begin position="497"/>
        <end position="510"/>
    </location>
</feature>
<feature type="compositionally biased region" description="Basic and acidic residues" evidence="1">
    <location>
        <begin position="628"/>
        <end position="660"/>
    </location>
</feature>
<feature type="compositionally biased region" description="Low complexity" evidence="1">
    <location>
        <begin position="529"/>
        <end position="552"/>
    </location>
</feature>
<evidence type="ECO:0000313" key="3">
    <source>
        <dbReference type="Proteomes" id="UP001480595"/>
    </source>
</evidence>
<feature type="compositionally biased region" description="Low complexity" evidence="1">
    <location>
        <begin position="940"/>
        <end position="950"/>
    </location>
</feature>
<feature type="compositionally biased region" description="Basic and acidic residues" evidence="1">
    <location>
        <begin position="66"/>
        <end position="79"/>
    </location>
</feature>
<dbReference type="PANTHER" id="PTHR28089">
    <property type="entry name" value="PROTEIN ZDS1-RELATED"/>
    <property type="match status" value="1"/>
</dbReference>
<dbReference type="PANTHER" id="PTHR28089:SF1">
    <property type="entry name" value="PROTEIN ZDS1-RELATED"/>
    <property type="match status" value="1"/>
</dbReference>
<dbReference type="EMBL" id="JAQQWL010000016">
    <property type="protein sequence ID" value="KAK8037927.1"/>
    <property type="molecule type" value="Genomic_DNA"/>
</dbReference>
<reference evidence="2 3" key="1">
    <citation type="submission" date="2023-01" db="EMBL/GenBank/DDBJ databases">
        <title>Analysis of 21 Apiospora genomes using comparative genomics revels a genus with tremendous synthesis potential of carbohydrate active enzymes and secondary metabolites.</title>
        <authorList>
            <person name="Sorensen T."/>
        </authorList>
    </citation>
    <scope>NUCLEOTIDE SEQUENCE [LARGE SCALE GENOMIC DNA]</scope>
    <source>
        <strain evidence="2 3">CBS 135458</strain>
    </source>
</reference>
<dbReference type="InterPro" id="IPR040206">
    <property type="entry name" value="Zds1/2"/>
</dbReference>
<feature type="compositionally biased region" description="Polar residues" evidence="1">
    <location>
        <begin position="570"/>
        <end position="579"/>
    </location>
</feature>
<feature type="region of interest" description="Disordered" evidence="1">
    <location>
        <begin position="1"/>
        <end position="157"/>
    </location>
</feature>
<feature type="compositionally biased region" description="Polar residues" evidence="1">
    <location>
        <begin position="93"/>
        <end position="126"/>
    </location>
</feature>
<protein>
    <submittedName>
        <fullName evidence="2">Uncharacterized protein</fullName>
    </submittedName>
</protein>
<feature type="compositionally biased region" description="Low complexity" evidence="1">
    <location>
        <begin position="127"/>
        <end position="136"/>
    </location>
</feature>
<feature type="compositionally biased region" description="Basic and acidic residues" evidence="1">
    <location>
        <begin position="357"/>
        <end position="371"/>
    </location>
</feature>
<dbReference type="RefSeq" id="XP_066707779.1">
    <property type="nucleotide sequence ID" value="XM_066866103.1"/>
</dbReference>
<feature type="compositionally biased region" description="Low complexity" evidence="1">
    <location>
        <begin position="414"/>
        <end position="425"/>
    </location>
</feature>
<dbReference type="GeneID" id="92099166"/>
<evidence type="ECO:0000256" key="1">
    <source>
        <dbReference type="SAM" id="MobiDB-lite"/>
    </source>
</evidence>
<accession>A0ABR1SUN4</accession>